<keyword evidence="2" id="KW-1185">Reference proteome</keyword>
<accession>A0AA88MFR4</accession>
<protein>
    <submittedName>
        <fullName evidence="1">Uncharacterized protein</fullName>
    </submittedName>
</protein>
<reference evidence="1" key="1">
    <citation type="submission" date="2023-07" db="EMBL/GenBank/DDBJ databases">
        <title>Chromosome-level Genome Assembly of Striped Snakehead (Channa striata).</title>
        <authorList>
            <person name="Liu H."/>
        </authorList>
    </citation>
    <scope>NUCLEOTIDE SEQUENCE</scope>
    <source>
        <strain evidence="1">Gz</strain>
        <tissue evidence="1">Muscle</tissue>
    </source>
</reference>
<organism evidence="1 2">
    <name type="scientific">Channa striata</name>
    <name type="common">Snakehead murrel</name>
    <name type="synonym">Ophicephalus striatus</name>
    <dbReference type="NCBI Taxonomy" id="64152"/>
    <lineage>
        <taxon>Eukaryota</taxon>
        <taxon>Metazoa</taxon>
        <taxon>Chordata</taxon>
        <taxon>Craniata</taxon>
        <taxon>Vertebrata</taxon>
        <taxon>Euteleostomi</taxon>
        <taxon>Actinopterygii</taxon>
        <taxon>Neopterygii</taxon>
        <taxon>Teleostei</taxon>
        <taxon>Neoteleostei</taxon>
        <taxon>Acanthomorphata</taxon>
        <taxon>Anabantaria</taxon>
        <taxon>Anabantiformes</taxon>
        <taxon>Channoidei</taxon>
        <taxon>Channidae</taxon>
        <taxon>Channa</taxon>
    </lineage>
</organism>
<sequence>MEVAVSSSTGAVPKGTTVADGIELATRCKTTRTLSVAAFPDPRPPASPGPNLKRGGRALLPSLHFPPVPCSCRRLRLPARTAAEAQRSGWKLGGDVQPRVVHSLGAAARFATSALSAAARTSAQAHL</sequence>
<evidence type="ECO:0000313" key="1">
    <source>
        <dbReference type="EMBL" id="KAK2835462.1"/>
    </source>
</evidence>
<dbReference type="Proteomes" id="UP001187415">
    <property type="component" value="Unassembled WGS sequence"/>
</dbReference>
<name>A0AA88MFR4_CHASR</name>
<gene>
    <name evidence="1" type="ORF">Q5P01_015946</name>
</gene>
<proteinExistence type="predicted"/>
<comment type="caution">
    <text evidence="1">The sequence shown here is derived from an EMBL/GenBank/DDBJ whole genome shotgun (WGS) entry which is preliminary data.</text>
</comment>
<dbReference type="EMBL" id="JAUPFM010000012">
    <property type="protein sequence ID" value="KAK2835462.1"/>
    <property type="molecule type" value="Genomic_DNA"/>
</dbReference>
<dbReference type="AlphaFoldDB" id="A0AA88MFR4"/>
<evidence type="ECO:0000313" key="2">
    <source>
        <dbReference type="Proteomes" id="UP001187415"/>
    </source>
</evidence>